<organism evidence="10">
    <name type="scientific">Oikopleura dioica</name>
    <name type="common">Tunicate</name>
    <dbReference type="NCBI Taxonomy" id="34765"/>
    <lineage>
        <taxon>Eukaryota</taxon>
        <taxon>Metazoa</taxon>
        <taxon>Chordata</taxon>
        <taxon>Tunicata</taxon>
        <taxon>Appendicularia</taxon>
        <taxon>Copelata</taxon>
        <taxon>Oikopleuridae</taxon>
        <taxon>Oikopleura</taxon>
    </lineage>
</organism>
<evidence type="ECO:0000256" key="7">
    <source>
        <dbReference type="PROSITE-ProRule" id="PRU10141"/>
    </source>
</evidence>
<keyword evidence="2 8" id="KW-0723">Serine/threonine-protein kinase</keyword>
<dbReference type="InterPro" id="IPR017441">
    <property type="entry name" value="Protein_kinase_ATP_BS"/>
</dbReference>
<dbReference type="Proteomes" id="UP000001307">
    <property type="component" value="Unassembled WGS sequence"/>
</dbReference>
<evidence type="ECO:0000313" key="10">
    <source>
        <dbReference type="EMBL" id="CBY20961.1"/>
    </source>
</evidence>
<dbReference type="InterPro" id="IPR000719">
    <property type="entry name" value="Prot_kinase_dom"/>
</dbReference>
<evidence type="ECO:0000256" key="2">
    <source>
        <dbReference type="ARBA" id="ARBA00022527"/>
    </source>
</evidence>
<sequence length="440" mass="50250">MFISNESVSDEYMVDWGERLGCGMNGSVRSAKSRSTGDECAVKVIRDRPRARAEVEMHAMVMGHENVVQLHEVFCNELKFPGESDATAKLILIMEKMKGGELFQRIADHHHFTEREAVKATKQIVQAVYHLHVVHNVAHRDLKPENLLYVDKSEDATLKMCDFGFAKIDNNDLATPQFTPYYASPQVLEAQKRYKRDKTYTYSKSCDMWSLGVIIYIMLGGYPPFYPAQAARKGIDKAMKQRIADAEFEFPVREWEMVSENAKNLIKELLVVDPEKRLTIEEVMRHPWLISDAPDIPLFSPHFIKSKDALASALAAGNRRLRTVELAPVESAYNPILIRAKQRQKSTTFKTESGPQGDTLDFEEPVDMSCQINILRTALCHMLNLLHMKSEDRVRSSDWEAWESLVRSTPVLAHYSRYDSKHITNQIALSLQKTIVAMKE</sequence>
<dbReference type="PANTHER" id="PTHR24349">
    <property type="entry name" value="SERINE/THREONINE-PROTEIN KINASE"/>
    <property type="match status" value="1"/>
</dbReference>
<evidence type="ECO:0000313" key="11">
    <source>
        <dbReference type="EMBL" id="CBY31420.1"/>
    </source>
</evidence>
<dbReference type="PROSITE" id="PS50011">
    <property type="entry name" value="PROTEIN_KINASE_DOM"/>
    <property type="match status" value="1"/>
</dbReference>
<keyword evidence="4 7" id="KW-0547">Nucleotide-binding</keyword>
<evidence type="ECO:0000256" key="1">
    <source>
        <dbReference type="ARBA" id="ARBA00006692"/>
    </source>
</evidence>
<dbReference type="InParanoid" id="E4WQX2"/>
<keyword evidence="6 7" id="KW-0067">ATP-binding</keyword>
<feature type="domain" description="Protein kinase" evidence="9">
    <location>
        <begin position="14"/>
        <end position="289"/>
    </location>
</feature>
<dbReference type="InterPro" id="IPR008271">
    <property type="entry name" value="Ser/Thr_kinase_AS"/>
</dbReference>
<dbReference type="EMBL" id="FN654302">
    <property type="protein sequence ID" value="CBY31420.1"/>
    <property type="molecule type" value="Genomic_DNA"/>
</dbReference>
<dbReference type="PROSITE" id="PS00108">
    <property type="entry name" value="PROTEIN_KINASE_ST"/>
    <property type="match status" value="1"/>
</dbReference>
<dbReference type="EMBL" id="FN653015">
    <property type="protein sequence ID" value="CBY20961.1"/>
    <property type="molecule type" value="Genomic_DNA"/>
</dbReference>
<dbReference type="Gene3D" id="3.30.200.20">
    <property type="entry name" value="Phosphorylase Kinase, domain 1"/>
    <property type="match status" value="1"/>
</dbReference>
<dbReference type="AlphaFoldDB" id="E4WQX2"/>
<feature type="binding site" evidence="7">
    <location>
        <position position="43"/>
    </location>
    <ligand>
        <name>ATP</name>
        <dbReference type="ChEBI" id="CHEBI:30616"/>
    </ligand>
</feature>
<proteinExistence type="inferred from homology"/>
<dbReference type="InterPro" id="IPR050205">
    <property type="entry name" value="CDPK_Ser/Thr_kinases"/>
</dbReference>
<dbReference type="Proteomes" id="UP000011014">
    <property type="component" value="Unassembled WGS sequence"/>
</dbReference>
<dbReference type="Gene3D" id="1.10.510.10">
    <property type="entry name" value="Transferase(Phosphotransferase) domain 1"/>
    <property type="match status" value="1"/>
</dbReference>
<evidence type="ECO:0000313" key="12">
    <source>
        <dbReference type="Proteomes" id="UP000001307"/>
    </source>
</evidence>
<dbReference type="Pfam" id="PF00069">
    <property type="entry name" value="Pkinase"/>
    <property type="match status" value="1"/>
</dbReference>
<dbReference type="PROSITE" id="PS00107">
    <property type="entry name" value="PROTEIN_KINASE_ATP"/>
    <property type="match status" value="1"/>
</dbReference>
<evidence type="ECO:0000256" key="6">
    <source>
        <dbReference type="ARBA" id="ARBA00022840"/>
    </source>
</evidence>
<keyword evidence="12" id="KW-1185">Reference proteome</keyword>
<protein>
    <recommendedName>
        <fullName evidence="9">Protein kinase domain-containing protein</fullName>
    </recommendedName>
</protein>
<dbReference type="GO" id="GO:0005524">
    <property type="term" value="F:ATP binding"/>
    <property type="evidence" value="ECO:0007669"/>
    <property type="project" value="UniProtKB-UniRule"/>
</dbReference>
<evidence type="ECO:0000256" key="3">
    <source>
        <dbReference type="ARBA" id="ARBA00022679"/>
    </source>
</evidence>
<dbReference type="SUPFAM" id="SSF56112">
    <property type="entry name" value="Protein kinase-like (PK-like)"/>
    <property type="match status" value="1"/>
</dbReference>
<accession>E4WQX2</accession>
<keyword evidence="3" id="KW-0808">Transferase</keyword>
<evidence type="ECO:0000259" key="9">
    <source>
        <dbReference type="PROSITE" id="PS50011"/>
    </source>
</evidence>
<dbReference type="FunCoup" id="E4WQX2">
    <property type="interactions" value="163"/>
</dbReference>
<name>E4WQX2_OIKDI</name>
<dbReference type="InterPro" id="IPR011009">
    <property type="entry name" value="Kinase-like_dom_sf"/>
</dbReference>
<comment type="similarity">
    <text evidence="1">Belongs to the protein kinase superfamily. CAMK Ser/Thr protein kinase family.</text>
</comment>
<evidence type="ECO:0000256" key="8">
    <source>
        <dbReference type="RuleBase" id="RU000304"/>
    </source>
</evidence>
<gene>
    <name evidence="10" type="ORF">GSOID_T00000970001</name>
    <name evidence="11" type="ORF">GSOID_T00025325001</name>
</gene>
<evidence type="ECO:0000256" key="5">
    <source>
        <dbReference type="ARBA" id="ARBA00022777"/>
    </source>
</evidence>
<reference evidence="10" key="1">
    <citation type="journal article" date="2010" name="Science">
        <title>Plasticity of animal genome architecture unmasked by rapid evolution of a pelagic tunicate.</title>
        <authorList>
            <person name="Denoeud F."/>
            <person name="Henriet S."/>
            <person name="Mungpakdee S."/>
            <person name="Aury J.M."/>
            <person name="Da Silva C."/>
            <person name="Brinkmann H."/>
            <person name="Mikhaleva J."/>
            <person name="Olsen L.C."/>
            <person name="Jubin C."/>
            <person name="Canestro C."/>
            <person name="Bouquet J.M."/>
            <person name="Danks G."/>
            <person name="Poulain J."/>
            <person name="Campsteijn C."/>
            <person name="Adamski M."/>
            <person name="Cross I."/>
            <person name="Yadetie F."/>
            <person name="Muffato M."/>
            <person name="Louis A."/>
            <person name="Butcher S."/>
            <person name="Tsagkogeorga G."/>
            <person name="Konrad A."/>
            <person name="Singh S."/>
            <person name="Jensen M.F."/>
            <person name="Cong E.H."/>
            <person name="Eikeseth-Otteraa H."/>
            <person name="Noel B."/>
            <person name="Anthouard V."/>
            <person name="Porcel B.M."/>
            <person name="Kachouri-Lafond R."/>
            <person name="Nishino A."/>
            <person name="Ugolini M."/>
            <person name="Chourrout P."/>
            <person name="Nishida H."/>
            <person name="Aasland R."/>
            <person name="Huzurbazar S."/>
            <person name="Westhof E."/>
            <person name="Delsuc F."/>
            <person name="Lehrach H."/>
            <person name="Reinhardt R."/>
            <person name="Weissenbach J."/>
            <person name="Roy S.W."/>
            <person name="Artiguenave F."/>
            <person name="Postlethwait J.H."/>
            <person name="Manak J.R."/>
            <person name="Thompson E.M."/>
            <person name="Jaillon O."/>
            <person name="Du Pasquier L."/>
            <person name="Boudinot P."/>
            <person name="Liberles D.A."/>
            <person name="Volff J.N."/>
            <person name="Philippe H."/>
            <person name="Lenhard B."/>
            <person name="Roest Crollius H."/>
            <person name="Wincker P."/>
            <person name="Chourrout D."/>
        </authorList>
    </citation>
    <scope>NUCLEOTIDE SEQUENCE [LARGE SCALE GENOMIC DNA]</scope>
</reference>
<dbReference type="GO" id="GO:0004674">
    <property type="term" value="F:protein serine/threonine kinase activity"/>
    <property type="evidence" value="ECO:0007669"/>
    <property type="project" value="UniProtKB-KW"/>
</dbReference>
<keyword evidence="5" id="KW-0418">Kinase</keyword>
<dbReference type="SMART" id="SM00220">
    <property type="entry name" value="S_TKc"/>
    <property type="match status" value="1"/>
</dbReference>
<evidence type="ECO:0000256" key="4">
    <source>
        <dbReference type="ARBA" id="ARBA00022741"/>
    </source>
</evidence>
<dbReference type="OrthoDB" id="40902at2759"/>